<dbReference type="Pfam" id="PF00534">
    <property type="entry name" value="Glycos_transf_1"/>
    <property type="match status" value="1"/>
</dbReference>
<evidence type="ECO:0000313" key="4">
    <source>
        <dbReference type="EMBL" id="KKQ97365.1"/>
    </source>
</evidence>
<accession>A0A0G0MAJ8</accession>
<dbReference type="InterPro" id="IPR028098">
    <property type="entry name" value="Glyco_trans_4-like_N"/>
</dbReference>
<dbReference type="PANTHER" id="PTHR46401:SF2">
    <property type="entry name" value="GLYCOSYLTRANSFERASE WBBK-RELATED"/>
    <property type="match status" value="1"/>
</dbReference>
<dbReference type="InterPro" id="IPR001296">
    <property type="entry name" value="Glyco_trans_1"/>
</dbReference>
<feature type="domain" description="Glycosyl transferase family 1" evidence="2">
    <location>
        <begin position="196"/>
        <end position="346"/>
    </location>
</feature>
<evidence type="ECO:0000259" key="2">
    <source>
        <dbReference type="Pfam" id="PF00534"/>
    </source>
</evidence>
<organism evidence="4 5">
    <name type="scientific">Candidatus Woesebacteria bacterium GW2011_GWA1_39_12</name>
    <dbReference type="NCBI Taxonomy" id="1618549"/>
    <lineage>
        <taxon>Bacteria</taxon>
        <taxon>Candidatus Woeseibacteriota</taxon>
    </lineage>
</organism>
<gene>
    <name evidence="4" type="ORF">UT23_C0013G0040</name>
</gene>
<proteinExistence type="predicted"/>
<evidence type="ECO:0000313" key="5">
    <source>
        <dbReference type="Proteomes" id="UP000034325"/>
    </source>
</evidence>
<evidence type="ECO:0000256" key="1">
    <source>
        <dbReference type="ARBA" id="ARBA00022679"/>
    </source>
</evidence>
<dbReference type="Gene3D" id="3.40.50.2000">
    <property type="entry name" value="Glycogen Phosphorylase B"/>
    <property type="match status" value="2"/>
</dbReference>
<feature type="domain" description="Glycosyltransferase subfamily 4-like N-terminal" evidence="3">
    <location>
        <begin position="72"/>
        <end position="174"/>
    </location>
</feature>
<dbReference type="CDD" id="cd03809">
    <property type="entry name" value="GT4_MtfB-like"/>
    <property type="match status" value="1"/>
</dbReference>
<dbReference type="SUPFAM" id="SSF53756">
    <property type="entry name" value="UDP-Glycosyltransferase/glycogen phosphorylase"/>
    <property type="match status" value="1"/>
</dbReference>
<evidence type="ECO:0000259" key="3">
    <source>
        <dbReference type="Pfam" id="PF13439"/>
    </source>
</evidence>
<protein>
    <submittedName>
        <fullName evidence="4">Mannosyltransferase B-like protein</fullName>
    </submittedName>
</protein>
<dbReference type="Proteomes" id="UP000034325">
    <property type="component" value="Unassembled WGS sequence"/>
</dbReference>
<dbReference type="FunFam" id="3.40.50.2000:FF:000119">
    <property type="entry name" value="Glycosyl transferase group 1"/>
    <property type="match status" value="1"/>
</dbReference>
<name>A0A0G0MAJ8_9BACT</name>
<dbReference type="AlphaFoldDB" id="A0A0G0MAJ8"/>
<comment type="caution">
    <text evidence="4">The sequence shown here is derived from an EMBL/GenBank/DDBJ whole genome shotgun (WGS) entry which is preliminary data.</text>
</comment>
<keyword evidence="4" id="KW-0328">Glycosyltransferase</keyword>
<dbReference type="PANTHER" id="PTHR46401">
    <property type="entry name" value="GLYCOSYLTRANSFERASE WBBK-RELATED"/>
    <property type="match status" value="1"/>
</dbReference>
<dbReference type="EMBL" id="LBWA01000013">
    <property type="protein sequence ID" value="KKQ97365.1"/>
    <property type="molecule type" value="Genomic_DNA"/>
</dbReference>
<reference evidence="4 5" key="1">
    <citation type="journal article" date="2015" name="Nature">
        <title>rRNA introns, odd ribosomes, and small enigmatic genomes across a large radiation of phyla.</title>
        <authorList>
            <person name="Brown C.T."/>
            <person name="Hug L.A."/>
            <person name="Thomas B.C."/>
            <person name="Sharon I."/>
            <person name="Castelle C.J."/>
            <person name="Singh A."/>
            <person name="Wilkins M.J."/>
            <person name="Williams K.H."/>
            <person name="Banfield J.F."/>
        </authorList>
    </citation>
    <scope>NUCLEOTIDE SEQUENCE [LARGE SCALE GENOMIC DNA]</scope>
</reference>
<dbReference type="GO" id="GO:0009103">
    <property type="term" value="P:lipopolysaccharide biosynthetic process"/>
    <property type="evidence" value="ECO:0007669"/>
    <property type="project" value="TreeGrafter"/>
</dbReference>
<keyword evidence="1 4" id="KW-0808">Transferase</keyword>
<dbReference type="Pfam" id="PF13439">
    <property type="entry name" value="Glyco_transf_4"/>
    <property type="match status" value="1"/>
</dbReference>
<sequence>MIIGIDGNEANQNERVGVHQYALALLWGLYKLQDTETSDITFMIYLKNAPQSDLPPENSHWKYKIIYGGKVWILTKLMPALMITEKIDVFYSPSHYLPPFSRCPRVCMIHDLGYLKFSEQFKKYDFWQLKYWSAISIIISKYIICPSESTGRDIVRHYPFARKKIKVVPHGYDNSKFHPKISQKFVRRVTNKYRITKNYILYISTLKPSKNVEGLLDAYKLLKSDISKEGVELVIAGRKGWLYESIFQKVKTLGLEKDVIFTGYVSEEDKPALIRGAKVFVLPSYWEGFGMEAINSMACATPVVVSKVASLPEIVGNAGIYVDPGSPESIANGLQIILKMNEKEYNRQVELGLRQAQKFSWDKTARETLKVLENANNKG</sequence>
<dbReference type="GO" id="GO:0016757">
    <property type="term" value="F:glycosyltransferase activity"/>
    <property type="evidence" value="ECO:0007669"/>
    <property type="project" value="UniProtKB-KW"/>
</dbReference>